<evidence type="ECO:0000313" key="6">
    <source>
        <dbReference type="EMBL" id="KAJ4329253.1"/>
    </source>
</evidence>
<accession>A0A9W9BU46</accession>
<evidence type="ECO:0000256" key="5">
    <source>
        <dbReference type="ARBA" id="ARBA00048082"/>
    </source>
</evidence>
<comment type="catalytic activity">
    <reaction evidence="5">
        <text>methylglyoxal + H2O = (R)-lactate + H(+)</text>
        <dbReference type="Rhea" id="RHEA:27754"/>
        <dbReference type="ChEBI" id="CHEBI:15377"/>
        <dbReference type="ChEBI" id="CHEBI:15378"/>
        <dbReference type="ChEBI" id="CHEBI:16004"/>
        <dbReference type="ChEBI" id="CHEBI:17158"/>
        <dbReference type="EC" id="4.2.1.130"/>
    </reaction>
</comment>
<evidence type="ECO:0000256" key="1">
    <source>
        <dbReference type="ARBA" id="ARBA00013134"/>
    </source>
</evidence>
<comment type="caution">
    <text evidence="6">The sequence shown here is derived from an EMBL/GenBank/DDBJ whole genome shotgun (WGS) entry which is preliminary data.</text>
</comment>
<evidence type="ECO:0000256" key="3">
    <source>
        <dbReference type="ARBA" id="ARBA00023239"/>
    </source>
</evidence>
<dbReference type="InterPro" id="IPR029062">
    <property type="entry name" value="Class_I_gatase-like"/>
</dbReference>
<dbReference type="GO" id="GO:0005737">
    <property type="term" value="C:cytoplasm"/>
    <property type="evidence" value="ECO:0007669"/>
    <property type="project" value="TreeGrafter"/>
</dbReference>
<dbReference type="EMBL" id="JAPEUR010000002">
    <property type="protein sequence ID" value="KAJ4329253.1"/>
    <property type="molecule type" value="Genomic_DNA"/>
</dbReference>
<dbReference type="AlphaFoldDB" id="A0A9W9BU46"/>
<dbReference type="GO" id="GO:0019172">
    <property type="term" value="F:glyoxalase III activity"/>
    <property type="evidence" value="ECO:0007669"/>
    <property type="project" value="UniProtKB-EC"/>
</dbReference>
<dbReference type="EC" id="4.2.1.130" evidence="1"/>
<organism evidence="6 7">
    <name type="scientific">Fusarium piperis</name>
    <dbReference type="NCBI Taxonomy" id="1435070"/>
    <lineage>
        <taxon>Eukaryota</taxon>
        <taxon>Fungi</taxon>
        <taxon>Dikarya</taxon>
        <taxon>Ascomycota</taxon>
        <taxon>Pezizomycotina</taxon>
        <taxon>Sordariomycetes</taxon>
        <taxon>Hypocreomycetidae</taxon>
        <taxon>Hypocreales</taxon>
        <taxon>Nectriaceae</taxon>
        <taxon>Fusarium</taxon>
        <taxon>Fusarium solani species complex</taxon>
    </lineage>
</organism>
<proteinExistence type="inferred from homology"/>
<comment type="similarity">
    <text evidence="4">Belongs to the peptidase C56 family. HSP31-like subfamily.</text>
</comment>
<dbReference type="PANTHER" id="PTHR48094">
    <property type="entry name" value="PROTEIN/NUCLEIC ACID DEGLYCASE DJ-1-RELATED"/>
    <property type="match status" value="1"/>
</dbReference>
<sequence>MAPPKKALIAVTSAHAPLYEGGKETGLFITEALHPFNVFKEAGFETDLVSETGTCQADWLSTTKDWLPDKDRQVWEDHSSEFRSKVDKLMRPSDIHAEESIASKIYVDGGIVSAVCHGGAIFPGIINPRTGKSIIDGKKVTGFTTKGEEEEGVLDTIKSWNRPTIEAAAADAGATYVSPPGPWDSFTHTDGHIVTGANPASAQVTAQAAVKAFDLL</sequence>
<dbReference type="GO" id="GO:0019243">
    <property type="term" value="P:methylglyoxal catabolic process to D-lactate via S-lactoyl-glutathione"/>
    <property type="evidence" value="ECO:0007669"/>
    <property type="project" value="TreeGrafter"/>
</dbReference>
<gene>
    <name evidence="6" type="primary">HSP31</name>
    <name evidence="6" type="ORF">N0V84_000146</name>
</gene>
<keyword evidence="2 6" id="KW-0346">Stress response</keyword>
<dbReference type="Proteomes" id="UP001140502">
    <property type="component" value="Unassembled WGS sequence"/>
</dbReference>
<dbReference type="OrthoDB" id="543156at2759"/>
<protein>
    <recommendedName>
        <fullName evidence="1">D-lactate dehydratase</fullName>
        <ecNumber evidence="1">4.2.1.130</ecNumber>
    </recommendedName>
</protein>
<reference evidence="6" key="1">
    <citation type="submission" date="2022-10" db="EMBL/GenBank/DDBJ databases">
        <title>Tapping the CABI collections for fungal endophytes: first genome assemblies for Collariella, Neodidymelliopsis, Ascochyta clinopodiicola, Didymella pomorum, Didymosphaeria variabile, Neocosmospora piperis and Neocucurbitaria cava.</title>
        <authorList>
            <person name="Hill R."/>
        </authorList>
    </citation>
    <scope>NUCLEOTIDE SEQUENCE</scope>
    <source>
        <strain evidence="6">IMI 366586</strain>
    </source>
</reference>
<evidence type="ECO:0000313" key="7">
    <source>
        <dbReference type="Proteomes" id="UP001140502"/>
    </source>
</evidence>
<dbReference type="SUPFAM" id="SSF52317">
    <property type="entry name" value="Class I glutamine amidotransferase-like"/>
    <property type="match status" value="1"/>
</dbReference>
<evidence type="ECO:0000256" key="4">
    <source>
        <dbReference type="ARBA" id="ARBA00038493"/>
    </source>
</evidence>
<keyword evidence="3 6" id="KW-0456">Lyase</keyword>
<evidence type="ECO:0000256" key="2">
    <source>
        <dbReference type="ARBA" id="ARBA00023016"/>
    </source>
</evidence>
<dbReference type="PANTHER" id="PTHR48094:SF11">
    <property type="entry name" value="GLUTATHIONE-INDEPENDENT GLYOXALASE HSP31-RELATED"/>
    <property type="match status" value="1"/>
</dbReference>
<dbReference type="InterPro" id="IPR050325">
    <property type="entry name" value="Prot/Nucl_acid_deglycase"/>
</dbReference>
<keyword evidence="7" id="KW-1185">Reference proteome</keyword>
<dbReference type="Gene3D" id="3.40.50.880">
    <property type="match status" value="2"/>
</dbReference>
<name>A0A9W9BU46_9HYPO</name>